<dbReference type="GO" id="GO:0030897">
    <property type="term" value="C:HOPS complex"/>
    <property type="evidence" value="ECO:0007669"/>
    <property type="project" value="TreeGrafter"/>
</dbReference>
<comment type="similarity">
    <text evidence="1">Belongs to the VPS16 family.</text>
</comment>
<evidence type="ECO:0000259" key="3">
    <source>
        <dbReference type="Pfam" id="PF04840"/>
    </source>
</evidence>
<evidence type="ECO:0000313" key="7">
    <source>
        <dbReference type="WBParaSite" id="TASK_0000133801-mRNA-1"/>
    </source>
</evidence>
<dbReference type="PANTHER" id="PTHR12811:SF0">
    <property type="entry name" value="VACUOLAR PROTEIN SORTING-ASSOCIATED PROTEIN 16 HOMOLOG"/>
    <property type="match status" value="1"/>
</dbReference>
<dbReference type="Proteomes" id="UP000282613">
    <property type="component" value="Unassembled WGS sequence"/>
</dbReference>
<dbReference type="InterPro" id="IPR006926">
    <property type="entry name" value="Vps16_N"/>
</dbReference>
<dbReference type="GO" id="GO:0003779">
    <property type="term" value="F:actin binding"/>
    <property type="evidence" value="ECO:0007669"/>
    <property type="project" value="TreeGrafter"/>
</dbReference>
<gene>
    <name evidence="5" type="ORF">TASK_LOCUS1339</name>
</gene>
<evidence type="ECO:0000256" key="1">
    <source>
        <dbReference type="ARBA" id="ARBA00009250"/>
    </source>
</evidence>
<dbReference type="OrthoDB" id="1792at2759"/>
<proteinExistence type="inferred from homology"/>
<feature type="domain" description="Vps16 N-terminal" evidence="4">
    <location>
        <begin position="6"/>
        <end position="445"/>
    </location>
</feature>
<reference evidence="5 6" key="2">
    <citation type="submission" date="2018-11" db="EMBL/GenBank/DDBJ databases">
        <authorList>
            <consortium name="Pathogen Informatics"/>
        </authorList>
    </citation>
    <scope>NUCLEOTIDE SEQUENCE [LARGE SCALE GENOMIC DNA]</scope>
</reference>
<dbReference type="GO" id="GO:0042144">
    <property type="term" value="P:vacuole fusion, non-autophagic"/>
    <property type="evidence" value="ECO:0007669"/>
    <property type="project" value="TreeGrafter"/>
</dbReference>
<protein>
    <recommendedName>
        <fullName evidence="2">Vacuolar protein sorting-associated protein 16 homolog</fullName>
    </recommendedName>
</protein>
<dbReference type="GO" id="GO:0005768">
    <property type="term" value="C:endosome"/>
    <property type="evidence" value="ECO:0007669"/>
    <property type="project" value="TreeGrafter"/>
</dbReference>
<dbReference type="Pfam" id="PF04841">
    <property type="entry name" value="Vps16_N"/>
    <property type="match status" value="1"/>
</dbReference>
<evidence type="ECO:0000313" key="6">
    <source>
        <dbReference type="Proteomes" id="UP000282613"/>
    </source>
</evidence>
<dbReference type="Pfam" id="PF04840">
    <property type="entry name" value="Vps16_C"/>
    <property type="match status" value="2"/>
</dbReference>
<evidence type="ECO:0000256" key="2">
    <source>
        <dbReference type="ARBA" id="ARBA00017947"/>
    </source>
</evidence>
<evidence type="ECO:0000259" key="4">
    <source>
        <dbReference type="Pfam" id="PF04841"/>
    </source>
</evidence>
<reference evidence="7" key="1">
    <citation type="submission" date="2017-02" db="UniProtKB">
        <authorList>
            <consortium name="WormBaseParasite"/>
        </authorList>
    </citation>
    <scope>IDENTIFICATION</scope>
</reference>
<dbReference type="GO" id="GO:0005765">
    <property type="term" value="C:lysosomal membrane"/>
    <property type="evidence" value="ECO:0007669"/>
    <property type="project" value="TreeGrafter"/>
</dbReference>
<dbReference type="InterPro" id="IPR038132">
    <property type="entry name" value="Vps16_C_sf"/>
</dbReference>
<name>A0A0R3VVD0_TAEAS</name>
<dbReference type="STRING" id="60517.A0A0R3VVD0"/>
<dbReference type="InterPro" id="IPR016534">
    <property type="entry name" value="VPS16"/>
</dbReference>
<dbReference type="EMBL" id="UYRS01000320">
    <property type="protein sequence ID" value="VDK22888.1"/>
    <property type="molecule type" value="Genomic_DNA"/>
</dbReference>
<feature type="domain" description="Vps16 C-terminal" evidence="3">
    <location>
        <begin position="596"/>
        <end position="759"/>
    </location>
</feature>
<accession>A0A0R3VVD0</accession>
<dbReference type="AlphaFoldDB" id="A0A0R3VVD0"/>
<dbReference type="PIRSF" id="PIRSF007949">
    <property type="entry name" value="VPS16"/>
    <property type="match status" value="1"/>
</dbReference>
<sequence length="974" mass="107671">MKQLSDDWYTLGPNYYRRLILYKLALTETQNFNNFFIAVGGCGGLIAFLQKPKQAGNSVLIITTAAGKVFAENLWKDAPPVAVSWSDSEELVVVQKSGYVTMLDLNGTFKRRFGFGKDAENTQIVEAKFFSYEGRTAVAVITGSSQIFIASSLERPRILAISTEVPLTNRAFVWQVVSSPMSGEIGAFKGPWVLLAVDKEIHRMGVGKAMKVEIRSQGRQNSFSAYHKMAISPDEERVAFYLDNGLLCAANLGSTLDVCMELNFSDRAATLGGGSNGGHVATLPSDMVWLDNSTVALQWRNFVVITDMDKNVYEIFYPSFVHIQPEASQMYFFVMCIMCTKSVVDGLRVLTPTTHEIIQRVPQELECLGRIGASSSAVLLLSAYREWEAGSGRAHEFLRPIYSASRMHDAVSACLRSAAQCAPASALDVQRTLLEAAHFGRGFLSIILAVPGPGAKELDCCALDNLSELTIQITTILRLLNSIAVEWIGMALTWKQFEYLGPSNLLNRLLARKHYPLAVELVRVYQKLSSKIPEHIQVRTTGMTRILRHWVKSLPAQSTNHSDTNNSMLTRRLFEIISRCGGSVSGSDRSDGGGGVSFAAVAETAIECGHLALAERLLELEPRISAQIALLMRLRRYGHALTRAVQSGDADLLLAGVLQPLQEGEARMEPTALSLLLRQHPIALALYRQYLEGSGAGGVTAPRQPRGKLASQTLAVLQQEDDPALAIHRTVLEAFSSKDAAHRSSLLLKARDSYQQIKADFLSYCYVPFPALQTCEEAAKLLNFHRRLEEQQVTAPYFCLDNRAPGSHVLPQVLEASAFRWQGASVNATYTRLVAAGSQLTERLADQVRREFKIPEKRVAYLRLIGLALSTNTDAAWAEIERMAFAKRPPLQLDVFVKVHVDAGRLQRAADIIEKMPLEQRIRSLILIGQSQEAIDLATQERSEPMLCLIQRLLLKTDRATADQVGRIRSQLSS</sequence>
<dbReference type="GO" id="GO:0006886">
    <property type="term" value="P:intracellular protein transport"/>
    <property type="evidence" value="ECO:0007669"/>
    <property type="project" value="InterPro"/>
</dbReference>
<dbReference type="PANTHER" id="PTHR12811">
    <property type="entry name" value="VACUOLAR PROTEIN SORTING VPS16"/>
    <property type="match status" value="1"/>
</dbReference>
<dbReference type="WBParaSite" id="TASK_0000133801-mRNA-1">
    <property type="protein sequence ID" value="TASK_0000133801-mRNA-1"/>
    <property type="gene ID" value="TASK_0000133801"/>
</dbReference>
<dbReference type="InterPro" id="IPR006925">
    <property type="entry name" value="Vps16_C"/>
</dbReference>
<feature type="domain" description="Vps16 C-terminal" evidence="3">
    <location>
        <begin position="819"/>
        <end position="967"/>
    </location>
</feature>
<dbReference type="GO" id="GO:0016197">
    <property type="term" value="P:endosomal transport"/>
    <property type="evidence" value="ECO:0007669"/>
    <property type="project" value="TreeGrafter"/>
</dbReference>
<evidence type="ECO:0000313" key="5">
    <source>
        <dbReference type="EMBL" id="VDK22888.1"/>
    </source>
</evidence>
<organism evidence="7">
    <name type="scientific">Taenia asiatica</name>
    <name type="common">Asian tapeworm</name>
    <dbReference type="NCBI Taxonomy" id="60517"/>
    <lineage>
        <taxon>Eukaryota</taxon>
        <taxon>Metazoa</taxon>
        <taxon>Spiralia</taxon>
        <taxon>Lophotrochozoa</taxon>
        <taxon>Platyhelminthes</taxon>
        <taxon>Cestoda</taxon>
        <taxon>Eucestoda</taxon>
        <taxon>Cyclophyllidea</taxon>
        <taxon>Taeniidae</taxon>
        <taxon>Taenia</taxon>
    </lineage>
</organism>
<keyword evidence="6" id="KW-1185">Reference proteome</keyword>
<dbReference type="Gene3D" id="1.10.150.780">
    <property type="entry name" value="Vps16, C-terminal region"/>
    <property type="match status" value="1"/>
</dbReference>